<gene>
    <name evidence="1" type="ORF">RFM68_27905</name>
</gene>
<sequence length="184" mass="19957">MSAAVRSAALRLSETGGEQILVTLARRFEAASSSAVRSTFDHEGFYGRLGIASLAEQRRKIIPVGAEIPIVAFEIEGLHMIVTSAAMGTCDAGSGHQAVMRELQGMKVVGIDPNRKHRQREEILRGIRQMHGVIEFAGRHADVIQHARAFPQSKRPELSSRGLAPSTILENGDCKPACFKSVVD</sequence>
<organism evidence="1 2">
    <name type="scientific">Mesorhizobium montanum</name>
    <dbReference type="NCBI Taxonomy" id="3072323"/>
    <lineage>
        <taxon>Bacteria</taxon>
        <taxon>Pseudomonadati</taxon>
        <taxon>Pseudomonadota</taxon>
        <taxon>Alphaproteobacteria</taxon>
        <taxon>Hyphomicrobiales</taxon>
        <taxon>Phyllobacteriaceae</taxon>
        <taxon>Mesorhizobium</taxon>
    </lineage>
</organism>
<evidence type="ECO:0000313" key="1">
    <source>
        <dbReference type="EMBL" id="MDX8528307.1"/>
    </source>
</evidence>
<proteinExistence type="predicted"/>
<accession>A0ABU4ZTG0</accession>
<name>A0ABU4ZTG0_9HYPH</name>
<keyword evidence="2" id="KW-1185">Reference proteome</keyword>
<dbReference type="Proteomes" id="UP001276840">
    <property type="component" value="Unassembled WGS sequence"/>
</dbReference>
<dbReference type="RefSeq" id="WP_320236301.1">
    <property type="nucleotide sequence ID" value="NZ_JAVIJF010000025.1"/>
</dbReference>
<reference evidence="1 2" key="1">
    <citation type="submission" date="2023-08" db="EMBL/GenBank/DDBJ databases">
        <title>Implementing the SeqCode for naming new Mesorhizobium species isolated from Vachellia karroo root nodules.</title>
        <authorList>
            <person name="Van Lill M."/>
        </authorList>
    </citation>
    <scope>NUCLEOTIDE SEQUENCE [LARGE SCALE GENOMIC DNA]</scope>
    <source>
        <strain evidence="1 2">MSK 1335</strain>
    </source>
</reference>
<dbReference type="EMBL" id="JAVIJF010000025">
    <property type="protein sequence ID" value="MDX8528307.1"/>
    <property type="molecule type" value="Genomic_DNA"/>
</dbReference>
<protein>
    <submittedName>
        <fullName evidence="1">Uncharacterized protein</fullName>
    </submittedName>
</protein>
<evidence type="ECO:0000313" key="2">
    <source>
        <dbReference type="Proteomes" id="UP001276840"/>
    </source>
</evidence>
<comment type="caution">
    <text evidence="1">The sequence shown here is derived from an EMBL/GenBank/DDBJ whole genome shotgun (WGS) entry which is preliminary data.</text>
</comment>